<evidence type="ECO:0000256" key="3">
    <source>
        <dbReference type="ARBA" id="ARBA00022630"/>
    </source>
</evidence>
<dbReference type="Pfam" id="PF00441">
    <property type="entry name" value="Acyl-CoA_dh_1"/>
    <property type="match status" value="1"/>
</dbReference>
<dbReference type="PANTHER" id="PTHR43884:SF20">
    <property type="entry name" value="ACYL-COA DEHYDROGENASE FADE28"/>
    <property type="match status" value="1"/>
</dbReference>
<dbReference type="PANTHER" id="PTHR43884">
    <property type="entry name" value="ACYL-COA DEHYDROGENASE"/>
    <property type="match status" value="1"/>
</dbReference>
<gene>
    <name evidence="7" type="ORF">SAMN05444336_10198</name>
</gene>
<keyword evidence="4" id="KW-0274">FAD</keyword>
<dbReference type="STRING" id="356660.SAMN05444336_10198"/>
<dbReference type="Proteomes" id="UP000199118">
    <property type="component" value="Unassembled WGS sequence"/>
</dbReference>
<dbReference type="Gene3D" id="1.20.140.10">
    <property type="entry name" value="Butyryl-CoA Dehydrogenase, subunit A, domain 3"/>
    <property type="match status" value="1"/>
</dbReference>
<comment type="cofactor">
    <cofactor evidence="1">
        <name>FAD</name>
        <dbReference type="ChEBI" id="CHEBI:57692"/>
    </cofactor>
</comment>
<evidence type="ECO:0000259" key="6">
    <source>
        <dbReference type="Pfam" id="PF00441"/>
    </source>
</evidence>
<feature type="domain" description="Acyl-CoA dehydrogenase/oxidase C-terminal" evidence="6">
    <location>
        <begin position="192"/>
        <end position="326"/>
    </location>
</feature>
<dbReference type="InterPro" id="IPR037069">
    <property type="entry name" value="AcylCoA_DH/ox_N_sf"/>
</dbReference>
<evidence type="ECO:0000313" key="8">
    <source>
        <dbReference type="Proteomes" id="UP000199118"/>
    </source>
</evidence>
<dbReference type="SUPFAM" id="SSF56645">
    <property type="entry name" value="Acyl-CoA dehydrogenase NM domain-like"/>
    <property type="match status" value="1"/>
</dbReference>
<keyword evidence="8" id="KW-1185">Reference proteome</keyword>
<dbReference type="AlphaFoldDB" id="A0A1H2QMS5"/>
<name>A0A1H2QMS5_9RHOB</name>
<evidence type="ECO:0000256" key="5">
    <source>
        <dbReference type="ARBA" id="ARBA00023002"/>
    </source>
</evidence>
<keyword evidence="3" id="KW-0285">Flavoprotein</keyword>
<protein>
    <submittedName>
        <fullName evidence="7">Acyl-CoA dehydrogenase</fullName>
    </submittedName>
</protein>
<organism evidence="7 8">
    <name type="scientific">Albimonas donghaensis</name>
    <dbReference type="NCBI Taxonomy" id="356660"/>
    <lineage>
        <taxon>Bacteria</taxon>
        <taxon>Pseudomonadati</taxon>
        <taxon>Pseudomonadota</taxon>
        <taxon>Alphaproteobacteria</taxon>
        <taxon>Rhodobacterales</taxon>
        <taxon>Paracoccaceae</taxon>
        <taxon>Albimonas</taxon>
    </lineage>
</organism>
<evidence type="ECO:0000256" key="2">
    <source>
        <dbReference type="ARBA" id="ARBA00009347"/>
    </source>
</evidence>
<proteinExistence type="inferred from homology"/>
<dbReference type="InterPro" id="IPR009075">
    <property type="entry name" value="AcylCo_DH/oxidase_C"/>
</dbReference>
<dbReference type="InterPro" id="IPR036250">
    <property type="entry name" value="AcylCo_DH-like_C"/>
</dbReference>
<accession>A0A1H2QMS5</accession>
<reference evidence="7 8" key="1">
    <citation type="submission" date="2016-10" db="EMBL/GenBank/DDBJ databases">
        <authorList>
            <person name="de Groot N.N."/>
        </authorList>
    </citation>
    <scope>NUCLEOTIDE SEQUENCE [LARGE SCALE GENOMIC DNA]</scope>
    <source>
        <strain evidence="7 8">DSM 17890</strain>
    </source>
</reference>
<dbReference type="Gene3D" id="1.10.540.10">
    <property type="entry name" value="Acyl-CoA dehydrogenase/oxidase, N-terminal domain"/>
    <property type="match status" value="1"/>
</dbReference>
<sequence length="349" mass="36582">MMDAPDIAPDAEDLGAVVAEQAARLFERRVDRDTLAAADRGEWQAELWAAVEEAGLPLALLDEDAGGVGLPPVAAFGLIRLAARHAAPVPLGETMVAAALWGAPLEGPATLAPGTAPDGHGRLARLAFGRDAAQALVHAGGSRAALIPLAGRRLVHDRSLANEPRDALELSGLPADAIREVPGLGPDGFAPHGALIRAAQMSGAMDRALEMAVAYANEREQFGRPIAKFQAIQQMLAEAAGHVAAASAIVDMAAEAWGTEDFDFAAGLAKSRTGEAAGRVSAIVHQVHAAMGFTQEHGLHFLTRRLWSWREEFGAESWWEERIGRRICAAGGEALWPAIVDVTAAGARA</sequence>
<dbReference type="GO" id="GO:0050660">
    <property type="term" value="F:flavin adenine dinucleotide binding"/>
    <property type="evidence" value="ECO:0007669"/>
    <property type="project" value="InterPro"/>
</dbReference>
<dbReference type="EMBL" id="FNMZ01000001">
    <property type="protein sequence ID" value="SDW08431.1"/>
    <property type="molecule type" value="Genomic_DNA"/>
</dbReference>
<evidence type="ECO:0000256" key="1">
    <source>
        <dbReference type="ARBA" id="ARBA00001974"/>
    </source>
</evidence>
<evidence type="ECO:0000256" key="4">
    <source>
        <dbReference type="ARBA" id="ARBA00022827"/>
    </source>
</evidence>
<dbReference type="InterPro" id="IPR009100">
    <property type="entry name" value="AcylCoA_DH/oxidase_NM_dom_sf"/>
</dbReference>
<dbReference type="GO" id="GO:0003995">
    <property type="term" value="F:acyl-CoA dehydrogenase activity"/>
    <property type="evidence" value="ECO:0007669"/>
    <property type="project" value="TreeGrafter"/>
</dbReference>
<comment type="similarity">
    <text evidence="2">Belongs to the acyl-CoA dehydrogenase family.</text>
</comment>
<dbReference type="SUPFAM" id="SSF47203">
    <property type="entry name" value="Acyl-CoA dehydrogenase C-terminal domain-like"/>
    <property type="match status" value="1"/>
</dbReference>
<evidence type="ECO:0000313" key="7">
    <source>
        <dbReference type="EMBL" id="SDW08431.1"/>
    </source>
</evidence>
<keyword evidence="5" id="KW-0560">Oxidoreductase</keyword>
<dbReference type="RefSeq" id="WP_092679193.1">
    <property type="nucleotide sequence ID" value="NZ_FNMZ01000001.1"/>
</dbReference>